<dbReference type="InterPro" id="IPR027417">
    <property type="entry name" value="P-loop_NTPase"/>
</dbReference>
<feature type="repeat" description="WD" evidence="3">
    <location>
        <begin position="1679"/>
        <end position="1720"/>
    </location>
</feature>
<feature type="repeat" description="WD" evidence="3">
    <location>
        <begin position="1638"/>
        <end position="1670"/>
    </location>
</feature>
<keyword evidence="2" id="KW-0677">Repeat</keyword>
<comment type="caution">
    <text evidence="6">The sequence shown here is derived from an EMBL/GenBank/DDBJ whole genome shotgun (WGS) entry which is preliminary data.</text>
</comment>
<accession>A0A846HG66</accession>
<feature type="repeat" description="WD" evidence="3">
    <location>
        <begin position="1473"/>
        <end position="1505"/>
    </location>
</feature>
<feature type="repeat" description="WD" evidence="3">
    <location>
        <begin position="1294"/>
        <end position="1325"/>
    </location>
</feature>
<evidence type="ECO:0000256" key="4">
    <source>
        <dbReference type="SAM" id="MobiDB-lite"/>
    </source>
</evidence>
<dbReference type="InterPro" id="IPR049052">
    <property type="entry name" value="nSTAND1"/>
</dbReference>
<dbReference type="InterPro" id="IPR011990">
    <property type="entry name" value="TPR-like_helical_dom_sf"/>
</dbReference>
<dbReference type="SUPFAM" id="SSF50978">
    <property type="entry name" value="WD40 repeat-like"/>
    <property type="match status" value="2"/>
</dbReference>
<dbReference type="Gene3D" id="1.25.40.10">
    <property type="entry name" value="Tetratricopeptide repeat domain"/>
    <property type="match status" value="1"/>
</dbReference>
<dbReference type="PROSITE" id="PS00678">
    <property type="entry name" value="WD_REPEATS_1"/>
    <property type="match status" value="1"/>
</dbReference>
<dbReference type="PROSITE" id="PS50082">
    <property type="entry name" value="WD_REPEATS_2"/>
    <property type="match status" value="14"/>
</dbReference>
<dbReference type="PANTHER" id="PTHR19879:SF9">
    <property type="entry name" value="TRANSCRIPTION INITIATION FACTOR TFIID SUBUNIT 5"/>
    <property type="match status" value="1"/>
</dbReference>
<feature type="repeat" description="WD" evidence="3">
    <location>
        <begin position="1384"/>
        <end position="1418"/>
    </location>
</feature>
<dbReference type="RefSeq" id="WP_039748808.1">
    <property type="nucleotide sequence ID" value="NZ_JTCM02000077.1"/>
</dbReference>
<dbReference type="SUPFAM" id="SSF52540">
    <property type="entry name" value="P-loop containing nucleoside triphosphate hydrolases"/>
    <property type="match status" value="1"/>
</dbReference>
<dbReference type="Proteomes" id="UP000031549">
    <property type="component" value="Unassembled WGS sequence"/>
</dbReference>
<reference evidence="6 7" key="1">
    <citation type="journal article" date="2015" name="Genome Announc.">
        <title>Draft Genome Sequence of Cyanobacterium Hassallia byssoidea Strain VB512170, Isolated from Monuments in India.</title>
        <authorList>
            <person name="Singh D."/>
            <person name="Chandrababunaidu M.M."/>
            <person name="Panda A."/>
            <person name="Sen D."/>
            <person name="Bhattacharyya S."/>
            <person name="Adhikary S.P."/>
            <person name="Tripathy S."/>
        </authorList>
    </citation>
    <scope>NUCLEOTIDE SEQUENCE [LARGE SCALE GENOMIC DNA]</scope>
    <source>
        <strain evidence="6 7">VB512170</strain>
    </source>
</reference>
<dbReference type="Gene3D" id="3.40.50.300">
    <property type="entry name" value="P-loop containing nucleotide triphosphate hydrolases"/>
    <property type="match status" value="1"/>
</dbReference>
<keyword evidence="1 3" id="KW-0853">WD repeat</keyword>
<evidence type="ECO:0000256" key="1">
    <source>
        <dbReference type="ARBA" id="ARBA00022574"/>
    </source>
</evidence>
<evidence type="ECO:0000256" key="2">
    <source>
        <dbReference type="ARBA" id="ARBA00022737"/>
    </source>
</evidence>
<feature type="repeat" description="WD" evidence="3">
    <location>
        <begin position="1425"/>
        <end position="1457"/>
    </location>
</feature>
<keyword evidence="7" id="KW-1185">Reference proteome</keyword>
<dbReference type="SUPFAM" id="SSF48452">
    <property type="entry name" value="TPR-like"/>
    <property type="match status" value="1"/>
</dbReference>
<sequence>MTRQLTHASKQSENQHSLQRLIRAIALSKNQFALILVRCNYQQLRTSMLEHLRFLTKDINLREIFLQPSTTALHTTIVSELFLDNPIVATDSLPSAVMISGLESVIDLEDLLTNINQARDIYATSLPFPLVLWLQDEVATSLSRLAPDFKSWAATTIKFEMAAYDLITLVQQETEFIFAKVLEAGAEKFLSNAALNLARKSQHRREIESARNDLQRLYNVTLEPELEASLEFVLGRDEYADDQIDNALIHYQKSLALWKEARRAGEWGSGGVGDREDTEDKETRRQGDKEDKEDKEETTITSSSPSSPSSPPSPPSPTPPLPIPPFPPTPLRGDPEAPQLGQAVVLFHLGLCYRRMADLYPTLGKTYWQDALLWFKQCLEVLETAQRKDLVAKFILPALDMLQRLQAWEELQQLAEKSLQLHETYGTPAQVAQDYGFLADVAASKSNWLLAHELANKALSISENAADVSRQQESWYLLLLARTQRHLGECEEAINNLEWARVVCEVQYEPSLYLQILEQLRSLYFFGRHDYTEAFSLKQEKIQIEHQYGFRAFIGPSQLQSQRYRINPVLEPQKRPFNQSGLAQEIAASGRQQDINRLIERISRADCKLTVIHGPSGVGKSSILKAGLVPVLKEKVIGERIPLPIVLSVYTDWLTALRRTINEALVQTELSIIQENSSSILLEKIRLLAERNHIIVIILDQMEELFFINKHPQKIREFYNLFSECLNISFVKIIISLREDYLHYLLEFERLSQEKQQGNFYDLGIINKNILDKNIRYYLGNFSSQDAISIIHSLTQRSHYELTDELIHQLVEDLAGELDEVHPIELQIVGAQLQAENITTLEQYKLCGGSKKLVQRWLEEVIKDCGQENEQLSWKLLFELTDEKGTRPLKTKADLVTVVIKDNELSLKSGEEEFPVEIEEVESEKDNKKEEITPLSVSMELILDILVGSGLVLRIWEESGDRYQLVHDYLVEPIRQKNDYGMVAELEKVRFEKTRAEVAQKLSQEQLNLVLHRRLREARIAGLSLFIMLGTIATLWWQADSQKRAAVLQTLRAERSESNFKISALTATSEALFASNKEFDALLESLRAWQRLKIADKIQPDTRMRVVTALQQAVYGVTEVNRLEGHADIVWGITFSPDGQLLASGSRDKTVKLWRPDGTLLQTLKGHSDAVSSVSFSPDGQTLASSSLDKTVLLWHRNPTNGEFDPQPYKTLKGHGDWVYSVNFSPDGELLATGSKDATIKLWRRDGTLVKILKGHKGWVNWVTFSPDGKFIASASDDKTVKIWHRDGSLVTTLSGHEKGVTVVDFSPDGQLLASAGRDKKVMLWRRGKSTQDVLKFRPYRILRQHTSPVWSLSFSDNGQQLASGSDDNTINVWSVRGTLLKTLKGHSDAVAGVAFSPDNKILASASYDKSVKLWSLNPPRLPILTGHKDRVLSVAWSADGKILASGSRDRTVKLWQRESTSKGVVTRLYKTLLGHTDRVASVTFDPKGQMLASASYDKTVKLWQRDGSLLHTLQGHSNSVMSVSFSPDGQLLASASKDKTIKLWNRDGSLLKTLKGHQGWVNSVNFSPDGRVIASASDDQTVKLWRRDGTLLKSFLPHESWVLGVSFSPTDRLLASASWDNTVKLWRWDGTLLKTLLRGYSDSVNAVTFSPNGELLASASWDSSVKLWSHEGKLIKTLNGHTGAVLSVSFSPQGNTLASASDDNTIILWNLDLDDLLLRGCSWMSDYLKHNHNVEERDRHMCDDITQRR</sequence>
<feature type="repeat" description="WD" evidence="3">
    <location>
        <begin position="1212"/>
        <end position="1243"/>
    </location>
</feature>
<dbReference type="InterPro" id="IPR036322">
    <property type="entry name" value="WD40_repeat_dom_sf"/>
</dbReference>
<feature type="region of interest" description="Disordered" evidence="4">
    <location>
        <begin position="266"/>
        <end position="337"/>
    </location>
</feature>
<dbReference type="Gene3D" id="2.130.10.10">
    <property type="entry name" value="YVTN repeat-like/Quinoprotein amine dehydrogenase"/>
    <property type="match status" value="7"/>
</dbReference>
<feature type="repeat" description="WD" evidence="3">
    <location>
        <begin position="1164"/>
        <end position="1195"/>
    </location>
</feature>
<dbReference type="InterPro" id="IPR019775">
    <property type="entry name" value="WD40_repeat_CS"/>
</dbReference>
<dbReference type="InterPro" id="IPR015943">
    <property type="entry name" value="WD40/YVTN_repeat-like_dom_sf"/>
</dbReference>
<proteinExistence type="predicted"/>
<dbReference type="CDD" id="cd00200">
    <property type="entry name" value="WD40"/>
    <property type="match status" value="2"/>
</dbReference>
<dbReference type="PRINTS" id="PR00320">
    <property type="entry name" value="GPROTEINBRPT"/>
</dbReference>
<feature type="compositionally biased region" description="Pro residues" evidence="4">
    <location>
        <begin position="308"/>
        <end position="330"/>
    </location>
</feature>
<feature type="domain" description="Novel STAND NTPase 1" evidence="5">
    <location>
        <begin position="590"/>
        <end position="892"/>
    </location>
</feature>
<organism evidence="6 7">
    <name type="scientific">Hassallia byssoidea VB512170</name>
    <dbReference type="NCBI Taxonomy" id="1304833"/>
    <lineage>
        <taxon>Bacteria</taxon>
        <taxon>Bacillati</taxon>
        <taxon>Cyanobacteriota</taxon>
        <taxon>Cyanophyceae</taxon>
        <taxon>Nostocales</taxon>
        <taxon>Tolypothrichaceae</taxon>
        <taxon>Hassallia</taxon>
    </lineage>
</organism>
<dbReference type="PANTHER" id="PTHR19879">
    <property type="entry name" value="TRANSCRIPTION INITIATION FACTOR TFIID"/>
    <property type="match status" value="1"/>
</dbReference>
<dbReference type="SMART" id="SM00320">
    <property type="entry name" value="WD40"/>
    <property type="match status" value="14"/>
</dbReference>
<feature type="repeat" description="WD" evidence="3">
    <location>
        <begin position="1343"/>
        <end position="1377"/>
    </location>
</feature>
<dbReference type="InterPro" id="IPR020472">
    <property type="entry name" value="WD40_PAC1"/>
</dbReference>
<dbReference type="Pfam" id="PF20703">
    <property type="entry name" value="nSTAND1"/>
    <property type="match status" value="1"/>
</dbReference>
<feature type="repeat" description="WD" evidence="3">
    <location>
        <begin position="1253"/>
        <end position="1284"/>
    </location>
</feature>
<name>A0A846HG66_9CYAN</name>
<dbReference type="PROSITE" id="PS50294">
    <property type="entry name" value="WD_REPEATS_REGION"/>
    <property type="match status" value="14"/>
</dbReference>
<dbReference type="InterPro" id="IPR001680">
    <property type="entry name" value="WD40_rpt"/>
</dbReference>
<evidence type="ECO:0000259" key="5">
    <source>
        <dbReference type="Pfam" id="PF20703"/>
    </source>
</evidence>
<protein>
    <submittedName>
        <fullName evidence="6">AAA family ATPase</fullName>
    </submittedName>
</protein>
<feature type="compositionally biased region" description="Basic and acidic residues" evidence="4">
    <location>
        <begin position="281"/>
        <end position="298"/>
    </location>
</feature>
<feature type="repeat" description="WD" evidence="3">
    <location>
        <begin position="1123"/>
        <end position="1154"/>
    </location>
</feature>
<feature type="repeat" description="WD" evidence="3">
    <location>
        <begin position="1514"/>
        <end position="1546"/>
    </location>
</feature>
<evidence type="ECO:0000313" key="6">
    <source>
        <dbReference type="EMBL" id="NEU75644.1"/>
    </source>
</evidence>
<feature type="repeat" description="WD" evidence="3">
    <location>
        <begin position="1596"/>
        <end position="1627"/>
    </location>
</feature>
<evidence type="ECO:0000313" key="7">
    <source>
        <dbReference type="Proteomes" id="UP000031549"/>
    </source>
</evidence>
<gene>
    <name evidence="6" type="ORF">PI95_024555</name>
</gene>
<evidence type="ECO:0000256" key="3">
    <source>
        <dbReference type="PROSITE-ProRule" id="PRU00221"/>
    </source>
</evidence>
<dbReference type="Pfam" id="PF00400">
    <property type="entry name" value="WD40"/>
    <property type="match status" value="14"/>
</dbReference>
<feature type="repeat" description="WD" evidence="3">
    <location>
        <begin position="1555"/>
        <end position="1586"/>
    </location>
</feature>
<dbReference type="EMBL" id="JTCM02000077">
    <property type="protein sequence ID" value="NEU75644.1"/>
    <property type="molecule type" value="Genomic_DNA"/>
</dbReference>